<sequence length="363" mass="41546">MSYHICLKPLLLLMALISVHLVATSQQQTDLSSYTQAHQLYTAYEARHGNYIQTPNVRLHYLSWGDRKNPAVVWLHGSLTNAYELMSIAPLLADAGYFVIAMDYYGHGQTPIPAHEVSLYHAADDVHVLLDELNISKAYIGGFSRGAYIATAFYDSYPSSVRGLILEEGGTVAFNSYFHTLSDATLDSLIQKQTALSSQSNPYLQEYDSQQAAFDFLKDSTDQSSQFELLSWISRNKQDKWIIYKDLEPFLGLSTAEDFKNIVLRPSKSPMFARSITSIDPMIIYRNLSVPVLLMEACSDTDPLPFDEENRIFTKQFKPWVTHKRYPGIEHNIHFEQPKLFTKDIIEFLNQHYHDDQRSTRDH</sequence>
<name>A0A380C179_SPHSI</name>
<dbReference type="GO" id="GO:0046464">
    <property type="term" value="P:acylglycerol catabolic process"/>
    <property type="evidence" value="ECO:0007669"/>
    <property type="project" value="TreeGrafter"/>
</dbReference>
<dbReference type="Gene3D" id="3.40.50.1820">
    <property type="entry name" value="alpha/beta hydrolase"/>
    <property type="match status" value="1"/>
</dbReference>
<dbReference type="InterPro" id="IPR029058">
    <property type="entry name" value="AB_hydrolase_fold"/>
</dbReference>
<feature type="domain" description="AB hydrolase-1" evidence="2">
    <location>
        <begin position="70"/>
        <end position="338"/>
    </location>
</feature>
<dbReference type="GO" id="GO:0047372">
    <property type="term" value="F:monoacylglycerol lipase activity"/>
    <property type="evidence" value="ECO:0007669"/>
    <property type="project" value="TreeGrafter"/>
</dbReference>
<dbReference type="GO" id="GO:0050357">
    <property type="term" value="F:tropinesterase activity"/>
    <property type="evidence" value="ECO:0007669"/>
    <property type="project" value="UniProtKB-EC"/>
</dbReference>
<accession>A0A380C179</accession>
<protein>
    <submittedName>
        <fullName evidence="3">Tropinesterase</fullName>
        <ecNumber evidence="3">3.1.1.10</ecNumber>
    </submittedName>
</protein>
<gene>
    <name evidence="3" type="ORF">NCTC11388_02056</name>
</gene>
<dbReference type="Pfam" id="PF00561">
    <property type="entry name" value="Abhydrolase_1"/>
    <property type="match status" value="1"/>
</dbReference>
<dbReference type="SUPFAM" id="SSF53474">
    <property type="entry name" value="alpha/beta-Hydrolases"/>
    <property type="match status" value="1"/>
</dbReference>
<proteinExistence type="predicted"/>
<dbReference type="PANTHER" id="PTHR43798">
    <property type="entry name" value="MONOACYLGLYCEROL LIPASE"/>
    <property type="match status" value="1"/>
</dbReference>
<dbReference type="GO" id="GO:0016020">
    <property type="term" value="C:membrane"/>
    <property type="evidence" value="ECO:0007669"/>
    <property type="project" value="TreeGrafter"/>
</dbReference>
<reference evidence="3 4" key="1">
    <citation type="submission" date="2018-06" db="EMBL/GenBank/DDBJ databases">
        <authorList>
            <consortium name="Pathogen Informatics"/>
            <person name="Doyle S."/>
        </authorList>
    </citation>
    <scope>NUCLEOTIDE SEQUENCE [LARGE SCALE GENOMIC DNA]</scope>
    <source>
        <strain evidence="3 4">NCTC11388</strain>
    </source>
</reference>
<organism evidence="3 4">
    <name type="scientific">Sphingobacterium spiritivorum</name>
    <name type="common">Flavobacterium spiritivorum</name>
    <dbReference type="NCBI Taxonomy" id="258"/>
    <lineage>
        <taxon>Bacteria</taxon>
        <taxon>Pseudomonadati</taxon>
        <taxon>Bacteroidota</taxon>
        <taxon>Sphingobacteriia</taxon>
        <taxon>Sphingobacteriales</taxon>
        <taxon>Sphingobacteriaceae</taxon>
        <taxon>Sphingobacterium</taxon>
    </lineage>
</organism>
<dbReference type="InterPro" id="IPR000073">
    <property type="entry name" value="AB_hydrolase_1"/>
</dbReference>
<dbReference type="EC" id="3.1.1.10" evidence="3"/>
<feature type="chain" id="PRO_5016863022" evidence="1">
    <location>
        <begin position="26"/>
        <end position="363"/>
    </location>
</feature>
<dbReference type="AlphaFoldDB" id="A0A380C179"/>
<dbReference type="InterPro" id="IPR050266">
    <property type="entry name" value="AB_hydrolase_sf"/>
</dbReference>
<evidence type="ECO:0000259" key="2">
    <source>
        <dbReference type="Pfam" id="PF00561"/>
    </source>
</evidence>
<feature type="signal peptide" evidence="1">
    <location>
        <begin position="1"/>
        <end position="25"/>
    </location>
</feature>
<evidence type="ECO:0000256" key="1">
    <source>
        <dbReference type="SAM" id="SignalP"/>
    </source>
</evidence>
<evidence type="ECO:0000313" key="3">
    <source>
        <dbReference type="EMBL" id="SUJ10319.1"/>
    </source>
</evidence>
<dbReference type="Proteomes" id="UP000254893">
    <property type="component" value="Unassembled WGS sequence"/>
</dbReference>
<dbReference type="EMBL" id="UGYW01000002">
    <property type="protein sequence ID" value="SUJ10319.1"/>
    <property type="molecule type" value="Genomic_DNA"/>
</dbReference>
<keyword evidence="1" id="KW-0732">Signal</keyword>
<keyword evidence="3" id="KW-0378">Hydrolase</keyword>
<evidence type="ECO:0000313" key="4">
    <source>
        <dbReference type="Proteomes" id="UP000254893"/>
    </source>
</evidence>
<dbReference type="PANTHER" id="PTHR43798:SF33">
    <property type="entry name" value="HYDROLASE, PUTATIVE (AFU_ORTHOLOGUE AFUA_2G14860)-RELATED"/>
    <property type="match status" value="1"/>
</dbReference>
<dbReference type="RefSeq" id="WP_115170025.1">
    <property type="nucleotide sequence ID" value="NZ_UGYW01000002.1"/>
</dbReference>